<organism evidence="2 3">
    <name type="scientific">Propionicimonas paludicola</name>
    <dbReference type="NCBI Taxonomy" id="185243"/>
    <lineage>
        <taxon>Bacteria</taxon>
        <taxon>Bacillati</taxon>
        <taxon>Actinomycetota</taxon>
        <taxon>Actinomycetes</taxon>
        <taxon>Propionibacteriales</taxon>
        <taxon>Nocardioidaceae</taxon>
        <taxon>Propionicimonas</taxon>
    </lineage>
</organism>
<gene>
    <name evidence="2" type="ORF">ATK74_1711</name>
</gene>
<evidence type="ECO:0000259" key="1">
    <source>
        <dbReference type="PROSITE" id="PS50965"/>
    </source>
</evidence>
<evidence type="ECO:0000313" key="3">
    <source>
        <dbReference type="Proteomes" id="UP000226079"/>
    </source>
</evidence>
<reference evidence="2 3" key="1">
    <citation type="submission" date="2017-10" db="EMBL/GenBank/DDBJ databases">
        <title>Sequencing the genomes of 1000 actinobacteria strains.</title>
        <authorList>
            <person name="Klenk H.-P."/>
        </authorList>
    </citation>
    <scope>NUCLEOTIDE SEQUENCE [LARGE SCALE GENOMIC DNA]</scope>
    <source>
        <strain evidence="2 3">DSM 15597</strain>
    </source>
</reference>
<dbReference type="OrthoDB" id="4246706at2"/>
<proteinExistence type="predicted"/>
<sequence length="284" mass="30856">MKLRYAGTCSRCGAELAAGELADYDRTSRSVACVSCGPRRGLDGPAEASEPPRRAMAAESAPLLEAVDGTAGGSAKQEYERRHDARQERVQAAHPRIGKFLLAVFDDPQTTTAWASGAMGEERLGDMLAEVAGPSLRVLHDRQVPGTKANIDHLVVCPSGVFVVDAKRYRGQRPELRIEGGIIRPREELLIIGGRNRTPLVDGMHKQVGLVRQVLADEPEVPVRGVLCFVEADWPLIGGAFTVQGVNVLWMKKLKALLAEPGPLGPDEIAELQWRLHEALPRKV</sequence>
<dbReference type="InterPro" id="IPR011528">
    <property type="entry name" value="NERD"/>
</dbReference>
<evidence type="ECO:0000313" key="2">
    <source>
        <dbReference type="EMBL" id="PFG17149.1"/>
    </source>
</evidence>
<dbReference type="RefSeq" id="WP_098460609.1">
    <property type="nucleotide sequence ID" value="NZ_PDJC01000001.1"/>
</dbReference>
<dbReference type="AlphaFoldDB" id="A0A2A9CUB4"/>
<name>A0A2A9CUB4_9ACTN</name>
<keyword evidence="3" id="KW-1185">Reference proteome</keyword>
<comment type="caution">
    <text evidence="2">The sequence shown here is derived from an EMBL/GenBank/DDBJ whole genome shotgun (WGS) entry which is preliminary data.</text>
</comment>
<dbReference type="Proteomes" id="UP000226079">
    <property type="component" value="Unassembled WGS sequence"/>
</dbReference>
<feature type="domain" description="NERD" evidence="1">
    <location>
        <begin position="116"/>
        <end position="215"/>
    </location>
</feature>
<dbReference type="Pfam" id="PF08378">
    <property type="entry name" value="NERD"/>
    <property type="match status" value="1"/>
</dbReference>
<protein>
    <submittedName>
        <fullName evidence="2">Nuclease-like protein</fullName>
    </submittedName>
</protein>
<accession>A0A2A9CUB4</accession>
<dbReference type="PROSITE" id="PS50965">
    <property type="entry name" value="NERD"/>
    <property type="match status" value="1"/>
</dbReference>
<dbReference type="EMBL" id="PDJC01000001">
    <property type="protein sequence ID" value="PFG17149.1"/>
    <property type="molecule type" value="Genomic_DNA"/>
</dbReference>